<dbReference type="Proteomes" id="UP000751614">
    <property type="component" value="Unassembled WGS sequence"/>
</dbReference>
<dbReference type="Pfam" id="PF12704">
    <property type="entry name" value="MacB_PCD"/>
    <property type="match status" value="1"/>
</dbReference>
<reference evidence="10 11" key="1">
    <citation type="submission" date="2019-05" db="EMBL/GenBank/DDBJ databases">
        <title>Flagellimonas sp. AsT0115, sp. nov., isolated from a marine red algae, Asparagopsis taxiformis.</title>
        <authorList>
            <person name="Kim J."/>
            <person name="Jeong S.E."/>
            <person name="Jeon C.O."/>
        </authorList>
    </citation>
    <scope>NUCLEOTIDE SEQUENCE [LARGE SCALE GENOMIC DNA]</scope>
    <source>
        <strain evidence="10 11">AsT0115</strain>
    </source>
</reference>
<feature type="region of interest" description="Disordered" evidence="6">
    <location>
        <begin position="203"/>
        <end position="263"/>
    </location>
</feature>
<evidence type="ECO:0000313" key="10">
    <source>
        <dbReference type="EMBL" id="TMU54687.1"/>
    </source>
</evidence>
<protein>
    <submittedName>
        <fullName evidence="10">FtsX-like permease family protein</fullName>
    </submittedName>
</protein>
<evidence type="ECO:0000256" key="2">
    <source>
        <dbReference type="ARBA" id="ARBA00022475"/>
    </source>
</evidence>
<evidence type="ECO:0000259" key="8">
    <source>
        <dbReference type="Pfam" id="PF02687"/>
    </source>
</evidence>
<evidence type="ECO:0000256" key="3">
    <source>
        <dbReference type="ARBA" id="ARBA00022692"/>
    </source>
</evidence>
<dbReference type="RefSeq" id="WP_138836112.1">
    <property type="nucleotide sequence ID" value="NZ_VCNI01000002.1"/>
</dbReference>
<dbReference type="PANTHER" id="PTHR43738:SF2">
    <property type="entry name" value="ABC TRANSPORTER PERMEASE"/>
    <property type="match status" value="1"/>
</dbReference>
<organism evidence="10 11">
    <name type="scientific">Flagellimonas algicola</name>
    <dbReference type="NCBI Taxonomy" id="2583815"/>
    <lineage>
        <taxon>Bacteria</taxon>
        <taxon>Pseudomonadati</taxon>
        <taxon>Bacteroidota</taxon>
        <taxon>Flavobacteriia</taxon>
        <taxon>Flavobacteriales</taxon>
        <taxon>Flavobacteriaceae</taxon>
        <taxon>Flagellimonas</taxon>
    </lineage>
</organism>
<dbReference type="InterPro" id="IPR025857">
    <property type="entry name" value="MacB_PCD"/>
</dbReference>
<dbReference type="InterPro" id="IPR003838">
    <property type="entry name" value="ABC3_permease_C"/>
</dbReference>
<keyword evidence="2" id="KW-1003">Cell membrane</keyword>
<keyword evidence="4 7" id="KW-1133">Transmembrane helix</keyword>
<accession>A0ABY2WIL6</accession>
<feature type="transmembrane region" description="Helical" evidence="7">
    <location>
        <begin position="408"/>
        <end position="430"/>
    </location>
</feature>
<keyword evidence="11" id="KW-1185">Reference proteome</keyword>
<evidence type="ECO:0000256" key="6">
    <source>
        <dbReference type="SAM" id="MobiDB-lite"/>
    </source>
</evidence>
<comment type="subcellular location">
    <subcellularLocation>
        <location evidence="1">Cell membrane</location>
        <topology evidence="1">Multi-pass membrane protein</topology>
    </subcellularLocation>
</comment>
<evidence type="ECO:0000259" key="9">
    <source>
        <dbReference type="Pfam" id="PF12704"/>
    </source>
</evidence>
<feature type="transmembrane region" description="Helical" evidence="7">
    <location>
        <begin position="316"/>
        <end position="336"/>
    </location>
</feature>
<evidence type="ECO:0000313" key="11">
    <source>
        <dbReference type="Proteomes" id="UP000751614"/>
    </source>
</evidence>
<gene>
    <name evidence="10" type="ORF">FGG15_10810</name>
</gene>
<keyword evidence="3 7" id="KW-0812">Transmembrane</keyword>
<dbReference type="InterPro" id="IPR051125">
    <property type="entry name" value="ABC-4/HrtB_transporter"/>
</dbReference>
<dbReference type="EMBL" id="VCNI01000002">
    <property type="protein sequence ID" value="TMU54687.1"/>
    <property type="molecule type" value="Genomic_DNA"/>
</dbReference>
<feature type="domain" description="ABC3 transporter permease C-terminal" evidence="8">
    <location>
        <begin position="316"/>
        <end position="434"/>
    </location>
</feature>
<dbReference type="Pfam" id="PF02687">
    <property type="entry name" value="FtsX"/>
    <property type="match status" value="1"/>
</dbReference>
<keyword evidence="5 7" id="KW-0472">Membrane</keyword>
<feature type="transmembrane region" description="Helical" evidence="7">
    <location>
        <begin position="356"/>
        <end position="378"/>
    </location>
</feature>
<evidence type="ECO:0000256" key="5">
    <source>
        <dbReference type="ARBA" id="ARBA00023136"/>
    </source>
</evidence>
<name>A0ABY2WIL6_9FLAO</name>
<sequence length="441" mass="48922">MRLGFLAFRNMVSKPLNLLLSLLLLVLSVFLVTFVLQLSKQLSGQLDKNIAPFDMVVGAKGSPLQLVLSSVLHIDVPTGNIKLEEAEFLTKNPMVELAIPVSYGDNYKGYRILGTTHEYLDKYEATLLEGELYSESFEVVVGSIIAQKLQLKVGDTFTSSHGLASIGVESHEDHPYVVKGLLKPTGTVVDRLLISNLESVWEAHEHGEEHGEEHEEEHEHDIEDEHDHEGDDDHDEAHDHNGHDDHDHEDEHAGEEHDHEDREVTSFLVKFKNPLAMVQLPRFINENTNMQAALPGFEVQRLLGLLGSGIKTINGIALAILLVSGLSIFISLLKTIRERRQELALLRIYGLGTAQLLWVVFLEGLLLTLSGFFLGWLLGRIGIWITSLVTEASYGYNLQMTGFDATEIAFLGVALLITLVATLLASISIFKLNISKTLSDA</sequence>
<evidence type="ECO:0000256" key="1">
    <source>
        <dbReference type="ARBA" id="ARBA00004651"/>
    </source>
</evidence>
<dbReference type="PANTHER" id="PTHR43738">
    <property type="entry name" value="ABC TRANSPORTER, MEMBRANE PROTEIN"/>
    <property type="match status" value="1"/>
</dbReference>
<evidence type="ECO:0000256" key="7">
    <source>
        <dbReference type="SAM" id="Phobius"/>
    </source>
</evidence>
<feature type="domain" description="MacB-like periplasmic core" evidence="9">
    <location>
        <begin position="19"/>
        <end position="188"/>
    </location>
</feature>
<comment type="caution">
    <text evidence="10">The sequence shown here is derived from an EMBL/GenBank/DDBJ whole genome shotgun (WGS) entry which is preliminary data.</text>
</comment>
<proteinExistence type="predicted"/>
<evidence type="ECO:0000256" key="4">
    <source>
        <dbReference type="ARBA" id="ARBA00022989"/>
    </source>
</evidence>